<dbReference type="PATRIC" id="fig|595434.4.peg.1719"/>
<reference evidence="1" key="1">
    <citation type="submission" date="2015-05" db="EMBL/GenBank/DDBJ databases">
        <title>Permanent draft genome of Rhodopirellula islandicus K833.</title>
        <authorList>
            <person name="Kizina J."/>
            <person name="Richter M."/>
            <person name="Glockner F.O."/>
            <person name="Harder J."/>
        </authorList>
    </citation>
    <scope>NUCLEOTIDE SEQUENCE [LARGE SCALE GENOMIC DNA]</scope>
    <source>
        <strain evidence="1">K833</strain>
    </source>
</reference>
<dbReference type="AntiFam" id="ANF00066">
    <property type="entry name" value="Translation of palindromic DNA repeat"/>
</dbReference>
<dbReference type="Proteomes" id="UP000036367">
    <property type="component" value="Unassembled WGS sequence"/>
</dbReference>
<comment type="caution">
    <text evidence="1">The sequence shown here is derived from an EMBL/GenBank/DDBJ whole genome shotgun (WGS) entry which is preliminary data.</text>
</comment>
<dbReference type="AlphaFoldDB" id="A0A0J1EKB5"/>
<evidence type="ECO:0000313" key="1">
    <source>
        <dbReference type="EMBL" id="KLU05949.1"/>
    </source>
</evidence>
<dbReference type="STRING" id="595434.RISK_001800"/>
<gene>
    <name evidence="1" type="ORF">RISK_001800</name>
</gene>
<proteinExistence type="predicted"/>
<protein>
    <submittedName>
        <fullName evidence="1">Uncharacterized protein</fullName>
    </submittedName>
</protein>
<accession>A0A0J1EKB5</accession>
<organism evidence="1 2">
    <name type="scientific">Rhodopirellula islandica</name>
    <dbReference type="NCBI Taxonomy" id="595434"/>
    <lineage>
        <taxon>Bacteria</taxon>
        <taxon>Pseudomonadati</taxon>
        <taxon>Planctomycetota</taxon>
        <taxon>Planctomycetia</taxon>
        <taxon>Pirellulales</taxon>
        <taxon>Pirellulaceae</taxon>
        <taxon>Rhodopirellula</taxon>
    </lineage>
</organism>
<sequence>MKSHQFAFFNCQFNFFNELHSVRTLATLPRFPSVQAMPLASMMMAVGQQNRLQKRNFKTHPSG</sequence>
<dbReference type="EMBL" id="LECT01000016">
    <property type="protein sequence ID" value="KLU05949.1"/>
    <property type="molecule type" value="Genomic_DNA"/>
</dbReference>
<evidence type="ECO:0000313" key="2">
    <source>
        <dbReference type="Proteomes" id="UP000036367"/>
    </source>
</evidence>
<name>A0A0J1EKB5_RHOIS</name>
<keyword evidence="2" id="KW-1185">Reference proteome</keyword>